<organism evidence="1">
    <name type="scientific">Myoviridae sp. ctu3o5</name>
    <dbReference type="NCBI Taxonomy" id="2825198"/>
    <lineage>
        <taxon>Viruses</taxon>
        <taxon>Duplodnaviria</taxon>
        <taxon>Heunggongvirae</taxon>
        <taxon>Uroviricota</taxon>
        <taxon>Caudoviricetes</taxon>
    </lineage>
</organism>
<name>A0A8S5U1Q6_9CAUD</name>
<dbReference type="EMBL" id="BK015984">
    <property type="protein sequence ID" value="DAF88362.1"/>
    <property type="molecule type" value="Genomic_DNA"/>
</dbReference>
<accession>A0A8S5U1Q6</accession>
<sequence length="96" mass="11200">MNNKMITSILTEVLFDKSSEELDELALDLCINKDDALSNFCDRFDLGDWFYEKMIMLDIDIIDEVSVIADEHRKIEKDDLLDTEILRRELQAQSAL</sequence>
<protein>
    <submittedName>
        <fullName evidence="1">Uncharacterized protein</fullName>
    </submittedName>
</protein>
<evidence type="ECO:0000313" key="1">
    <source>
        <dbReference type="EMBL" id="DAF88362.1"/>
    </source>
</evidence>
<proteinExistence type="predicted"/>
<reference evidence="1" key="1">
    <citation type="journal article" date="2021" name="Proc. Natl. Acad. Sci. U.S.A.">
        <title>A Catalog of Tens of Thousands of Viruses from Human Metagenomes Reveals Hidden Associations with Chronic Diseases.</title>
        <authorList>
            <person name="Tisza M.J."/>
            <person name="Buck C.B."/>
        </authorList>
    </citation>
    <scope>NUCLEOTIDE SEQUENCE</scope>
    <source>
        <strain evidence="1">Ctu3o5</strain>
    </source>
</reference>